<dbReference type="AlphaFoldDB" id="A0A1I2RXZ3"/>
<accession>A0A1I2RXZ3</accession>
<organism evidence="1 2">
    <name type="scientific">Desulfotruncus arcticus DSM 17038</name>
    <dbReference type="NCBI Taxonomy" id="1121424"/>
    <lineage>
        <taxon>Bacteria</taxon>
        <taxon>Bacillati</taxon>
        <taxon>Bacillota</taxon>
        <taxon>Clostridia</taxon>
        <taxon>Eubacteriales</taxon>
        <taxon>Desulfallaceae</taxon>
        <taxon>Desulfotruncus</taxon>
    </lineage>
</organism>
<dbReference type="Proteomes" id="UP000199337">
    <property type="component" value="Unassembled WGS sequence"/>
</dbReference>
<name>A0A1I2RXZ3_9FIRM</name>
<gene>
    <name evidence="1" type="ORF">SAMN05660649_01671</name>
</gene>
<evidence type="ECO:0000313" key="1">
    <source>
        <dbReference type="EMBL" id="SFG45360.1"/>
    </source>
</evidence>
<protein>
    <submittedName>
        <fullName evidence="1">LAO/AO transport system kinase</fullName>
    </submittedName>
</protein>
<evidence type="ECO:0000313" key="2">
    <source>
        <dbReference type="Proteomes" id="UP000199337"/>
    </source>
</evidence>
<sequence>MDISTCTPETIIQFLTDMVEELDRARNNHQPENYCAFLHGQISGLAIALRTLYPGPGNWGEKAALILRPVITEHKCDCRD</sequence>
<dbReference type="EMBL" id="FOOX01000005">
    <property type="protein sequence ID" value="SFG45360.1"/>
    <property type="molecule type" value="Genomic_DNA"/>
</dbReference>
<dbReference type="GO" id="GO:0016301">
    <property type="term" value="F:kinase activity"/>
    <property type="evidence" value="ECO:0007669"/>
    <property type="project" value="UniProtKB-KW"/>
</dbReference>
<keyword evidence="1" id="KW-0418">Kinase</keyword>
<dbReference type="STRING" id="341036.SAMN05660649_01671"/>
<proteinExistence type="predicted"/>
<keyword evidence="1" id="KW-0808">Transferase</keyword>
<keyword evidence="2" id="KW-1185">Reference proteome</keyword>
<reference evidence="2" key="1">
    <citation type="submission" date="2016-10" db="EMBL/GenBank/DDBJ databases">
        <authorList>
            <person name="Varghese N."/>
            <person name="Submissions S."/>
        </authorList>
    </citation>
    <scope>NUCLEOTIDE SEQUENCE [LARGE SCALE GENOMIC DNA]</scope>
    <source>
        <strain evidence="2">DSM 17038</strain>
    </source>
</reference>